<keyword evidence="4" id="KW-1185">Reference proteome</keyword>
<feature type="transmembrane region" description="Helical" evidence="2">
    <location>
        <begin position="341"/>
        <end position="362"/>
    </location>
</feature>
<dbReference type="KEGG" id="fln:FLA_5444"/>
<dbReference type="Proteomes" id="UP000186917">
    <property type="component" value="Unassembled WGS sequence"/>
</dbReference>
<keyword evidence="2" id="KW-0472">Membrane</keyword>
<reference evidence="4" key="1">
    <citation type="submission" date="2017-01" db="EMBL/GenBank/DDBJ databases">
        <authorList>
            <person name="Varghese N."/>
            <person name="Submissions S."/>
        </authorList>
    </citation>
    <scope>NUCLEOTIDE SEQUENCE [LARGE SCALE GENOMIC DNA]</scope>
    <source>
        <strain evidence="4">DSM 21054</strain>
    </source>
</reference>
<evidence type="ECO:0000256" key="1">
    <source>
        <dbReference type="SAM" id="Coils"/>
    </source>
</evidence>
<evidence type="ECO:0000256" key="2">
    <source>
        <dbReference type="SAM" id="Phobius"/>
    </source>
</evidence>
<dbReference type="STRING" id="477680.SAMN05421788_101832"/>
<feature type="transmembrane region" description="Helical" evidence="2">
    <location>
        <begin position="405"/>
        <end position="421"/>
    </location>
</feature>
<feature type="coiled-coil region" evidence="1">
    <location>
        <begin position="38"/>
        <end position="95"/>
    </location>
</feature>
<organism evidence="3 4">
    <name type="scientific">Filimonas lacunae</name>
    <dbReference type="NCBI Taxonomy" id="477680"/>
    <lineage>
        <taxon>Bacteria</taxon>
        <taxon>Pseudomonadati</taxon>
        <taxon>Bacteroidota</taxon>
        <taxon>Chitinophagia</taxon>
        <taxon>Chitinophagales</taxon>
        <taxon>Chitinophagaceae</taxon>
        <taxon>Filimonas</taxon>
    </lineage>
</organism>
<dbReference type="AlphaFoldDB" id="A0A173MPI2"/>
<keyword evidence="1" id="KW-0175">Coiled coil</keyword>
<keyword evidence="2" id="KW-0812">Transmembrane</keyword>
<name>A0A173MPI2_9BACT</name>
<feature type="transmembrane region" description="Helical" evidence="2">
    <location>
        <begin position="374"/>
        <end position="393"/>
    </location>
</feature>
<sequence length="613" mass="67097">MSSSVIQLYVTMRDLASSGLATLAQNAKKSFDQIQNYLVKVNKKIEAVIDNVEKLTKRLPDVEEGIRRAFGGNNLSRTSNQLNQIQQSAQRAAQAIAAIPAPPAAEKKEKSEGAKALEDLTSKTVSKFYDIGKESIVKAMDFDSAKQGVLSMTKDADKGGILSQGLQTMSENPMMGSEVYSNAKAMLDYGVSVDKILPALKVFGDISGGNKEQLKGLSEAFAEVQESGRLTESSMKKFKDAGFNPIKEISKSKNMLPEDVMKHLKDGTIGSDMVSQALQRSTNKGGDYFLGLSEAAETPQGKLLALQNRFEMLQIKAGEALMPIIDILTRLGNFLMDHKEIVLGLVGVWATYAVVTQAATIAEQAFNMVTAMNPIVFVIAAIIGAIIAIRLLMDKYQGWSDAMKALWQIIKAVGGLIILFFKELYESVAYSIQLAKLKVESWIQWLKQVGENIKKAWEFIKQGEFDKASTVLRAEIKTKASAEIETLKNKKKEEDLKNLGKHTLLVNNLAEGITKLPKNREALFKPKSATLPAEQPKVGGLSTTGKTVDFKNTKEGIGQDVTSGGPRVININGVKFTDKIEIHVAALNEGLNQLEDRMAQLYLRILNSGAKMQ</sequence>
<evidence type="ECO:0008006" key="5">
    <source>
        <dbReference type="Google" id="ProtNLM"/>
    </source>
</evidence>
<evidence type="ECO:0000313" key="4">
    <source>
        <dbReference type="Proteomes" id="UP000186917"/>
    </source>
</evidence>
<proteinExistence type="predicted"/>
<accession>A0A173MPI2</accession>
<gene>
    <name evidence="3" type="ORF">SAMN05421788_101832</name>
</gene>
<evidence type="ECO:0000313" key="3">
    <source>
        <dbReference type="EMBL" id="SIS72387.1"/>
    </source>
</evidence>
<keyword evidence="2" id="KW-1133">Transmembrane helix</keyword>
<protein>
    <recommendedName>
        <fullName evidence="5">Tape measure domain-containing protein</fullName>
    </recommendedName>
</protein>
<dbReference type="EMBL" id="FTOR01000001">
    <property type="protein sequence ID" value="SIS72387.1"/>
    <property type="molecule type" value="Genomic_DNA"/>
</dbReference>